<dbReference type="VEuPathDB" id="FungiDB:ASPWEDRAFT_26874"/>
<sequence>MSFLTSFRAIAPRTLRPGYAISSFHTSPAGLSLNESDRNRDNLDNVYEAEKQDQLKNTKTGTATWKSELASTSEETVKADRGEVDSGSKDFKEMQDRTKHIPHEKESKKKAQ</sequence>
<gene>
    <name evidence="2" type="ORF">ASPWEDRAFT_26874</name>
</gene>
<feature type="compositionally biased region" description="Polar residues" evidence="1">
    <location>
        <begin position="57"/>
        <end position="74"/>
    </location>
</feature>
<dbReference type="OrthoDB" id="529205at2759"/>
<proteinExistence type="predicted"/>
<name>A0A1L9RRB2_ASPWE</name>
<feature type="region of interest" description="Disordered" evidence="1">
    <location>
        <begin position="48"/>
        <end position="112"/>
    </location>
</feature>
<evidence type="ECO:0000256" key="1">
    <source>
        <dbReference type="SAM" id="MobiDB-lite"/>
    </source>
</evidence>
<protein>
    <submittedName>
        <fullName evidence="2">Uncharacterized protein</fullName>
    </submittedName>
</protein>
<reference evidence="3" key="1">
    <citation type="journal article" date="2017" name="Genome Biol.">
        <title>Comparative genomics reveals high biological diversity and specific adaptations in the industrially and medically important fungal genus Aspergillus.</title>
        <authorList>
            <person name="de Vries R.P."/>
            <person name="Riley R."/>
            <person name="Wiebenga A."/>
            <person name="Aguilar-Osorio G."/>
            <person name="Amillis S."/>
            <person name="Uchima C.A."/>
            <person name="Anderluh G."/>
            <person name="Asadollahi M."/>
            <person name="Askin M."/>
            <person name="Barry K."/>
            <person name="Battaglia E."/>
            <person name="Bayram O."/>
            <person name="Benocci T."/>
            <person name="Braus-Stromeyer S.A."/>
            <person name="Caldana C."/>
            <person name="Canovas D."/>
            <person name="Cerqueira G.C."/>
            <person name="Chen F."/>
            <person name="Chen W."/>
            <person name="Choi C."/>
            <person name="Clum A."/>
            <person name="Dos Santos R.A."/>
            <person name="Damasio A.R."/>
            <person name="Diallinas G."/>
            <person name="Emri T."/>
            <person name="Fekete E."/>
            <person name="Flipphi M."/>
            <person name="Freyberg S."/>
            <person name="Gallo A."/>
            <person name="Gournas C."/>
            <person name="Habgood R."/>
            <person name="Hainaut M."/>
            <person name="Harispe M.L."/>
            <person name="Henrissat B."/>
            <person name="Hilden K.S."/>
            <person name="Hope R."/>
            <person name="Hossain A."/>
            <person name="Karabika E."/>
            <person name="Karaffa L."/>
            <person name="Karanyi Z."/>
            <person name="Krasevec N."/>
            <person name="Kuo A."/>
            <person name="Kusch H."/>
            <person name="LaButti K."/>
            <person name="Lagendijk E.L."/>
            <person name="Lapidus A."/>
            <person name="Levasseur A."/>
            <person name="Lindquist E."/>
            <person name="Lipzen A."/>
            <person name="Logrieco A.F."/>
            <person name="MacCabe A."/>
            <person name="Maekelae M.R."/>
            <person name="Malavazi I."/>
            <person name="Melin P."/>
            <person name="Meyer V."/>
            <person name="Mielnichuk N."/>
            <person name="Miskei M."/>
            <person name="Molnar A.P."/>
            <person name="Mule G."/>
            <person name="Ngan C.Y."/>
            <person name="Orejas M."/>
            <person name="Orosz E."/>
            <person name="Ouedraogo J.P."/>
            <person name="Overkamp K.M."/>
            <person name="Park H.-S."/>
            <person name="Perrone G."/>
            <person name="Piumi F."/>
            <person name="Punt P.J."/>
            <person name="Ram A.F."/>
            <person name="Ramon A."/>
            <person name="Rauscher S."/>
            <person name="Record E."/>
            <person name="Riano-Pachon D.M."/>
            <person name="Robert V."/>
            <person name="Roehrig J."/>
            <person name="Ruller R."/>
            <person name="Salamov A."/>
            <person name="Salih N.S."/>
            <person name="Samson R.A."/>
            <person name="Sandor E."/>
            <person name="Sanguinetti M."/>
            <person name="Schuetze T."/>
            <person name="Sepcic K."/>
            <person name="Shelest E."/>
            <person name="Sherlock G."/>
            <person name="Sophianopoulou V."/>
            <person name="Squina F.M."/>
            <person name="Sun H."/>
            <person name="Susca A."/>
            <person name="Todd R.B."/>
            <person name="Tsang A."/>
            <person name="Unkles S.E."/>
            <person name="van de Wiele N."/>
            <person name="van Rossen-Uffink D."/>
            <person name="Oliveira J.V."/>
            <person name="Vesth T.C."/>
            <person name="Visser J."/>
            <person name="Yu J.-H."/>
            <person name="Zhou M."/>
            <person name="Andersen M.R."/>
            <person name="Archer D.B."/>
            <person name="Baker S.E."/>
            <person name="Benoit I."/>
            <person name="Brakhage A.A."/>
            <person name="Braus G.H."/>
            <person name="Fischer R."/>
            <person name="Frisvad J.C."/>
            <person name="Goldman G.H."/>
            <person name="Houbraken J."/>
            <person name="Oakley B."/>
            <person name="Pocsi I."/>
            <person name="Scazzocchio C."/>
            <person name="Seiboth B."/>
            <person name="vanKuyk P.A."/>
            <person name="Wortman J."/>
            <person name="Dyer P.S."/>
            <person name="Grigoriev I.V."/>
        </authorList>
    </citation>
    <scope>NUCLEOTIDE SEQUENCE [LARGE SCALE GENOMIC DNA]</scope>
    <source>
        <strain evidence="3">DTO 134E9</strain>
    </source>
</reference>
<keyword evidence="3" id="KW-1185">Reference proteome</keyword>
<feature type="compositionally biased region" description="Basic and acidic residues" evidence="1">
    <location>
        <begin position="75"/>
        <end position="112"/>
    </location>
</feature>
<dbReference type="GeneID" id="63748761"/>
<evidence type="ECO:0000313" key="3">
    <source>
        <dbReference type="Proteomes" id="UP000184383"/>
    </source>
</evidence>
<dbReference type="RefSeq" id="XP_040691176.1">
    <property type="nucleotide sequence ID" value="XM_040832913.1"/>
</dbReference>
<dbReference type="Proteomes" id="UP000184383">
    <property type="component" value="Unassembled WGS sequence"/>
</dbReference>
<dbReference type="AlphaFoldDB" id="A0A1L9RRB2"/>
<organism evidence="2 3">
    <name type="scientific">Aspergillus wentii DTO 134E9</name>
    <dbReference type="NCBI Taxonomy" id="1073089"/>
    <lineage>
        <taxon>Eukaryota</taxon>
        <taxon>Fungi</taxon>
        <taxon>Dikarya</taxon>
        <taxon>Ascomycota</taxon>
        <taxon>Pezizomycotina</taxon>
        <taxon>Eurotiomycetes</taxon>
        <taxon>Eurotiomycetidae</taxon>
        <taxon>Eurotiales</taxon>
        <taxon>Aspergillaceae</taxon>
        <taxon>Aspergillus</taxon>
        <taxon>Aspergillus subgen. Cremei</taxon>
    </lineage>
</organism>
<dbReference type="EMBL" id="KV878211">
    <property type="protein sequence ID" value="OJJ37500.1"/>
    <property type="molecule type" value="Genomic_DNA"/>
</dbReference>
<evidence type="ECO:0000313" key="2">
    <source>
        <dbReference type="EMBL" id="OJJ37500.1"/>
    </source>
</evidence>
<accession>A0A1L9RRB2</accession>
<feature type="region of interest" description="Disordered" evidence="1">
    <location>
        <begin position="20"/>
        <end position="39"/>
    </location>
</feature>